<keyword evidence="5 8" id="KW-0175">Coiled coil</keyword>
<gene>
    <name evidence="12" type="ORF">V8G54_033534</name>
</gene>
<dbReference type="InterPro" id="IPR027417">
    <property type="entry name" value="P-loop_NTPase"/>
</dbReference>
<evidence type="ECO:0000256" key="7">
    <source>
        <dbReference type="PROSITE-ProRule" id="PRU00283"/>
    </source>
</evidence>
<keyword evidence="6 7" id="KW-0505">Motor protein</keyword>
<evidence type="ECO:0000256" key="5">
    <source>
        <dbReference type="ARBA" id="ARBA00023054"/>
    </source>
</evidence>
<evidence type="ECO:0000256" key="6">
    <source>
        <dbReference type="ARBA" id="ARBA00023175"/>
    </source>
</evidence>
<dbReference type="Pfam" id="PF16796">
    <property type="entry name" value="Microtub_bd"/>
    <property type="match status" value="1"/>
</dbReference>
<feature type="domain" description="Calponin-homology (CH)" evidence="10">
    <location>
        <begin position="54"/>
        <end position="176"/>
    </location>
</feature>
<dbReference type="InterPro" id="IPR001715">
    <property type="entry name" value="CH_dom"/>
</dbReference>
<evidence type="ECO:0000259" key="11">
    <source>
        <dbReference type="PROSITE" id="PS50067"/>
    </source>
</evidence>
<dbReference type="SUPFAM" id="SSF47576">
    <property type="entry name" value="Calponin-homology domain, CH-domain"/>
    <property type="match status" value="1"/>
</dbReference>
<feature type="coiled-coil region" evidence="8">
    <location>
        <begin position="1036"/>
        <end position="1070"/>
    </location>
</feature>
<feature type="compositionally biased region" description="Basic and acidic residues" evidence="9">
    <location>
        <begin position="1098"/>
        <end position="1113"/>
    </location>
</feature>
<dbReference type="SUPFAM" id="SSF52540">
    <property type="entry name" value="P-loop containing nucleoside triphosphate hydrolases"/>
    <property type="match status" value="2"/>
</dbReference>
<dbReference type="Pfam" id="PF00307">
    <property type="entry name" value="CH"/>
    <property type="match status" value="1"/>
</dbReference>
<evidence type="ECO:0000256" key="2">
    <source>
        <dbReference type="ARBA" id="ARBA00022701"/>
    </source>
</evidence>
<feature type="compositionally biased region" description="Low complexity" evidence="9">
    <location>
        <begin position="550"/>
        <end position="564"/>
    </location>
</feature>
<evidence type="ECO:0000259" key="10">
    <source>
        <dbReference type="PROSITE" id="PS50021"/>
    </source>
</evidence>
<dbReference type="PANTHER" id="PTHR47972">
    <property type="entry name" value="KINESIN-LIKE PROTEIN KLP-3"/>
    <property type="match status" value="1"/>
</dbReference>
<dbReference type="GO" id="GO:0005874">
    <property type="term" value="C:microtubule"/>
    <property type="evidence" value="ECO:0007669"/>
    <property type="project" value="UniProtKB-KW"/>
</dbReference>
<dbReference type="InterPro" id="IPR031852">
    <property type="entry name" value="Vik1/Cik1_MT-bd"/>
</dbReference>
<dbReference type="SMART" id="SM00033">
    <property type="entry name" value="CH"/>
    <property type="match status" value="1"/>
</dbReference>
<dbReference type="InterPro" id="IPR027640">
    <property type="entry name" value="Kinesin-like_fam"/>
</dbReference>
<dbReference type="InterPro" id="IPR001752">
    <property type="entry name" value="Kinesin_motor_dom"/>
</dbReference>
<evidence type="ECO:0000256" key="8">
    <source>
        <dbReference type="SAM" id="Coils"/>
    </source>
</evidence>
<feature type="region of interest" description="Disordered" evidence="9">
    <location>
        <begin position="1086"/>
        <end position="1170"/>
    </location>
</feature>
<evidence type="ECO:0000313" key="12">
    <source>
        <dbReference type="EMBL" id="WVY94446.1"/>
    </source>
</evidence>
<feature type="compositionally biased region" description="Low complexity" evidence="9">
    <location>
        <begin position="1149"/>
        <end position="1164"/>
    </location>
</feature>
<dbReference type="InterPro" id="IPR036872">
    <property type="entry name" value="CH_dom_sf"/>
</dbReference>
<sequence>MPQESCQNSFFTSPSKRGLKGLVVTTMNKEASCTVTEEGFNDNELAQRKAEEAAWRRYKATEWLRQMDNVASLSLTETPSEEDFCLALRNGLILCNVLNKVNPGAVLKVVENPGLAVQCAEGAAHSAIQYFENMRNFLEAVKEMQLLTFEASDLEKGFYEWKLSGGVGVWRYGGTVRITSFPKKSPSSIVGSESADESLDESESSQYEQLLEFLQLSEEFLIEETRTANALAFLYDHFGLRLLQAYLREANGIEDLPLNAMVIDTLLSKVVKDFSSLLVSQGTQLGLFLKKILKGDMGCLSKREFIETISLYLNQRSSLASNDFSKFCNCGGKRDSIRQNANYSAKYAEVINTQQKQLECAKVFIRLQGMKYFFKETKLEVKQIQSEWEEELSRLGNHLRIDHIKSLEVASTSYHKVLEENRLLYNEVQDLKGAIRVYCRVRPFLPGQSNGQSTVDYIGENGDMMIINPLKHGKDARRVFSFDKVGLIPTRFGFCLAFVRYCCLPLLAAARHRLCTAGRHPLVVRRRRPSTVADRAPQAVGFLVPRWCDSSSSKTTSNNTLSFSGSPSMTSEKLNGKNYLSWSAAVEMWFLGQGYYDHLERDGTHWKQAYFQLCVLLWQLVEPKLLISLRACKTCHSFWKKAQSIYANDIQRLYDTANKLASLNELRMLLEVDPLEDIKKKLDKFYIVLILHALRPDFDHLRDQSLTSHEVPSMETLTTRLLCEVHELVEPSVMVATLVKGGCGIRGGGQGECWKGINVGIMSTFLLLRQVDCSEQIYADTQPLIRSVLDGYNVCIFAYGQTGSGKTYTMSGPDLTTEETWGVNYRALGDLFHISKERSDSIKYEVFVQMIEIYNEQVRDLLVSDGSNRRYPLSIPVTCTQDVLDLMRIGQKNRAVGATALNERSSRSHSVLTVHVRGRELVSNSILRGCLHLVDLAGSERVDKSEAVGERLKEAQHINRSLSALGDVISALAQKSPHIPYRNSKLTQVLQDSLGGHAKTLMFVHINPELNAFGETISTLKFAERVSSIELGAAQSNKETGEIRELKEEISNLKLALERKEAELDQWKAGNARNAIDSQKPRAVSPFQLPKYGTSGNMKHETGQRLMDDRSLESRSCSSGKQRRSRFPSTLMEKDSMPKMSFPTEEKLVSSVKGRSPSPPVRRSQSNDRGTVIKNKVKTETMDNQPILKHPFPAANKSLVTMPVVASTDSRMYVNSQETVKHENISETIFNLQKFNYKKVHQEHEEEQFKQALSAVRQGGIRKSKVESKAKPKHNQLSPFKIQKPDLTSPFIPDMEFAGEINVESPPKNDYSEGENDLRFMESAVHGALSLKKIRQNFARNFQNLESRYD</sequence>
<dbReference type="PANTHER" id="PTHR47972:SF28">
    <property type="entry name" value="KINESIN-LIKE PROTEIN KLP-3"/>
    <property type="match status" value="1"/>
</dbReference>
<dbReference type="Gene3D" id="3.40.850.10">
    <property type="entry name" value="Kinesin motor domain"/>
    <property type="match status" value="2"/>
</dbReference>
<keyword evidence="4 7" id="KW-0067">ATP-binding</keyword>
<keyword evidence="13" id="KW-1185">Reference proteome</keyword>
<feature type="binding site" evidence="7">
    <location>
        <begin position="800"/>
        <end position="807"/>
    </location>
    <ligand>
        <name>ATP</name>
        <dbReference type="ChEBI" id="CHEBI:30616"/>
    </ligand>
</feature>
<reference evidence="12 13" key="1">
    <citation type="journal article" date="2023" name="Life. Sci Alliance">
        <title>Evolutionary insights into 3D genome organization and epigenetic landscape of Vigna mungo.</title>
        <authorList>
            <person name="Junaid A."/>
            <person name="Singh B."/>
            <person name="Bhatia S."/>
        </authorList>
    </citation>
    <scope>NUCLEOTIDE SEQUENCE [LARGE SCALE GENOMIC DNA]</scope>
    <source>
        <strain evidence="12">Urdbean</strain>
    </source>
</reference>
<dbReference type="Proteomes" id="UP001374535">
    <property type="component" value="Chromosome 10"/>
</dbReference>
<evidence type="ECO:0000313" key="13">
    <source>
        <dbReference type="Proteomes" id="UP001374535"/>
    </source>
</evidence>
<dbReference type="InterPro" id="IPR036961">
    <property type="entry name" value="Kinesin_motor_dom_sf"/>
</dbReference>
<dbReference type="PROSITE" id="PS50021">
    <property type="entry name" value="CH"/>
    <property type="match status" value="1"/>
</dbReference>
<dbReference type="Gene3D" id="1.10.418.10">
    <property type="entry name" value="Calponin-like domain"/>
    <property type="match status" value="1"/>
</dbReference>
<accession>A0AAQ3MP62</accession>
<organism evidence="12 13">
    <name type="scientific">Vigna mungo</name>
    <name type="common">Black gram</name>
    <name type="synonym">Phaseolus mungo</name>
    <dbReference type="NCBI Taxonomy" id="3915"/>
    <lineage>
        <taxon>Eukaryota</taxon>
        <taxon>Viridiplantae</taxon>
        <taxon>Streptophyta</taxon>
        <taxon>Embryophyta</taxon>
        <taxon>Tracheophyta</taxon>
        <taxon>Spermatophyta</taxon>
        <taxon>Magnoliopsida</taxon>
        <taxon>eudicotyledons</taxon>
        <taxon>Gunneridae</taxon>
        <taxon>Pentapetalae</taxon>
        <taxon>rosids</taxon>
        <taxon>fabids</taxon>
        <taxon>Fabales</taxon>
        <taxon>Fabaceae</taxon>
        <taxon>Papilionoideae</taxon>
        <taxon>50 kb inversion clade</taxon>
        <taxon>NPAAA clade</taxon>
        <taxon>indigoferoid/millettioid clade</taxon>
        <taxon>Phaseoleae</taxon>
        <taxon>Vigna</taxon>
    </lineage>
</organism>
<feature type="region of interest" description="Disordered" evidence="9">
    <location>
        <begin position="550"/>
        <end position="573"/>
    </location>
</feature>
<dbReference type="PRINTS" id="PR00380">
    <property type="entry name" value="KINESINHEAVY"/>
</dbReference>
<dbReference type="EMBL" id="CP144691">
    <property type="protein sequence ID" value="WVY94446.1"/>
    <property type="molecule type" value="Genomic_DNA"/>
</dbReference>
<dbReference type="FunFam" id="1.10.418.10:FF:000067">
    <property type="entry name" value="kinesin-like protein KIN-14F"/>
    <property type="match status" value="1"/>
</dbReference>
<feature type="domain" description="Kinesin motor" evidence="11">
    <location>
        <begin position="781"/>
        <end position="1029"/>
    </location>
</feature>
<evidence type="ECO:0000256" key="3">
    <source>
        <dbReference type="ARBA" id="ARBA00022741"/>
    </source>
</evidence>
<dbReference type="GO" id="GO:0008017">
    <property type="term" value="F:microtubule binding"/>
    <property type="evidence" value="ECO:0007669"/>
    <property type="project" value="InterPro"/>
</dbReference>
<dbReference type="GO" id="GO:0007018">
    <property type="term" value="P:microtubule-based movement"/>
    <property type="evidence" value="ECO:0007669"/>
    <property type="project" value="InterPro"/>
</dbReference>
<dbReference type="Pfam" id="PF00225">
    <property type="entry name" value="Kinesin"/>
    <property type="match status" value="1"/>
</dbReference>
<evidence type="ECO:0008006" key="14">
    <source>
        <dbReference type="Google" id="ProtNLM"/>
    </source>
</evidence>
<keyword evidence="3 7" id="KW-0547">Nucleotide-binding</keyword>
<keyword evidence="2" id="KW-0493">Microtubule</keyword>
<evidence type="ECO:0000256" key="4">
    <source>
        <dbReference type="ARBA" id="ARBA00022840"/>
    </source>
</evidence>
<proteinExistence type="inferred from homology"/>
<evidence type="ECO:0000256" key="9">
    <source>
        <dbReference type="SAM" id="MobiDB-lite"/>
    </source>
</evidence>
<protein>
    <recommendedName>
        <fullName evidence="14">Kinesin-like protein KIN-14F</fullName>
    </recommendedName>
</protein>
<dbReference type="GO" id="GO:0005524">
    <property type="term" value="F:ATP binding"/>
    <property type="evidence" value="ECO:0007669"/>
    <property type="project" value="UniProtKB-UniRule"/>
</dbReference>
<evidence type="ECO:0000256" key="1">
    <source>
        <dbReference type="ARBA" id="ARBA00010899"/>
    </source>
</evidence>
<dbReference type="GO" id="GO:0003777">
    <property type="term" value="F:microtubule motor activity"/>
    <property type="evidence" value="ECO:0007669"/>
    <property type="project" value="InterPro"/>
</dbReference>
<dbReference type="FunFam" id="3.40.850.10:FF:000044">
    <property type="entry name" value="p-loop containing nucleoside triphosphate hydrolases superfamily protein"/>
    <property type="match status" value="1"/>
</dbReference>
<name>A0AAQ3MP62_VIGMU</name>
<dbReference type="SMART" id="SM00129">
    <property type="entry name" value="KISc"/>
    <property type="match status" value="1"/>
</dbReference>
<dbReference type="PROSITE" id="PS50067">
    <property type="entry name" value="KINESIN_MOTOR_2"/>
    <property type="match status" value="1"/>
</dbReference>
<comment type="similarity">
    <text evidence="1">Belongs to the TRAFAC class myosin-kinesin ATPase superfamily. Kinesin family. KIN-14 subfamily.</text>
</comment>